<sequence>MKVRVGDFESSTYSKLLQKMNWETLAGEVFDAVYLYWEELGFYENRLASLEGSAIFPI</sequence>
<evidence type="ECO:0000313" key="1">
    <source>
        <dbReference type="EMBL" id="EMN18234.1"/>
    </source>
</evidence>
<comment type="caution">
    <text evidence="1">The sequence shown here is derived from an EMBL/GenBank/DDBJ whole genome shotgun (WGS) entry which is preliminary data.</text>
</comment>
<dbReference type="RefSeq" id="WP_002730230.1">
    <property type="nucleotide sequence ID" value="NZ_AHMS02000020.1"/>
</dbReference>
<protein>
    <submittedName>
        <fullName evidence="1">Uncharacterized protein</fullName>
    </submittedName>
</protein>
<dbReference type="Proteomes" id="UP000012166">
    <property type="component" value="Unassembled WGS sequence"/>
</dbReference>
<organism evidence="1 2">
    <name type="scientific">Leptospira borgpetersenii str. Brem 328</name>
    <dbReference type="NCBI Taxonomy" id="1049780"/>
    <lineage>
        <taxon>Bacteria</taxon>
        <taxon>Pseudomonadati</taxon>
        <taxon>Spirochaetota</taxon>
        <taxon>Spirochaetia</taxon>
        <taxon>Leptospirales</taxon>
        <taxon>Leptospiraceae</taxon>
        <taxon>Leptospira</taxon>
    </lineage>
</organism>
<dbReference type="EMBL" id="AHMS02000020">
    <property type="protein sequence ID" value="EMN18234.1"/>
    <property type="molecule type" value="Genomic_DNA"/>
</dbReference>
<name>A0ABC9SKI6_LEPBO</name>
<reference evidence="1 2" key="1">
    <citation type="submission" date="2013-01" db="EMBL/GenBank/DDBJ databases">
        <authorList>
            <person name="Harkins D.M."/>
            <person name="Durkin A.S."/>
            <person name="Brinkac L.M."/>
            <person name="Haft D.H."/>
            <person name="Selengut J.D."/>
            <person name="Sanka R."/>
            <person name="DePew J."/>
            <person name="Purushe J."/>
            <person name="Hartskeerl R.A."/>
            <person name="Ahmed A."/>
            <person name="van der Linden H."/>
            <person name="Goris M.G.A."/>
            <person name="Vinetz J.M."/>
            <person name="Sutton G.G."/>
            <person name="Nierman W.C."/>
            <person name="Fouts D.E."/>
        </authorList>
    </citation>
    <scope>NUCLEOTIDE SEQUENCE [LARGE SCALE GENOMIC DNA]</scope>
    <source>
        <strain evidence="1 2">Brem 328</strain>
    </source>
</reference>
<dbReference type="GeneID" id="70968914"/>
<dbReference type="AlphaFoldDB" id="A0ABC9SKI6"/>
<proteinExistence type="predicted"/>
<gene>
    <name evidence="1" type="ORF">LEP1GSC056_1635</name>
</gene>
<evidence type="ECO:0000313" key="2">
    <source>
        <dbReference type="Proteomes" id="UP000012166"/>
    </source>
</evidence>
<accession>A0ABC9SKI6</accession>